<dbReference type="Proteomes" id="UP001358614">
    <property type="component" value="Chromosome 3"/>
</dbReference>
<evidence type="ECO:0000313" key="2">
    <source>
        <dbReference type="EMBL" id="WWD10430.1"/>
    </source>
</evidence>
<reference evidence="2 3" key="1">
    <citation type="submission" date="2024-01" db="EMBL/GenBank/DDBJ databases">
        <title>Comparative genomics of Cryptococcus and Kwoniella reveals pathogenesis evolution and contrasting modes of karyotype evolution via chromosome fusion or intercentromeric recombination.</title>
        <authorList>
            <person name="Coelho M.A."/>
            <person name="David-Palma M."/>
            <person name="Shea T."/>
            <person name="Bowers K."/>
            <person name="McGinley-Smith S."/>
            <person name="Mohammad A.W."/>
            <person name="Gnirke A."/>
            <person name="Yurkov A.M."/>
            <person name="Nowrousian M."/>
            <person name="Sun S."/>
            <person name="Cuomo C.A."/>
            <person name="Heitman J."/>
        </authorList>
    </citation>
    <scope>NUCLEOTIDE SEQUENCE [LARGE SCALE GENOMIC DNA]</scope>
    <source>
        <strain evidence="2 3">PYCC6329</strain>
    </source>
</reference>
<sequence>MAADSPQSSSVQSRGSGASTRGTMAMRYKMDDGRFISSTIPAKWDSHLKKTYTAGDENVRYFDTQDLERLGAMENEGRTGDEVDRS</sequence>
<keyword evidence="3" id="KW-1185">Reference proteome</keyword>
<gene>
    <name evidence="2" type="ORF">V865_008566</name>
</gene>
<evidence type="ECO:0000313" key="3">
    <source>
        <dbReference type="Proteomes" id="UP001358614"/>
    </source>
</evidence>
<dbReference type="GeneID" id="91107367"/>
<protein>
    <submittedName>
        <fullName evidence="2">Uncharacterized protein</fullName>
    </submittedName>
</protein>
<name>A0AAX4KVI5_9TREE</name>
<dbReference type="EMBL" id="CP144091">
    <property type="protein sequence ID" value="WWD10430.1"/>
    <property type="molecule type" value="Genomic_DNA"/>
</dbReference>
<dbReference type="RefSeq" id="XP_066088397.1">
    <property type="nucleotide sequence ID" value="XM_066232300.1"/>
</dbReference>
<evidence type="ECO:0000256" key="1">
    <source>
        <dbReference type="SAM" id="MobiDB-lite"/>
    </source>
</evidence>
<feature type="region of interest" description="Disordered" evidence="1">
    <location>
        <begin position="1"/>
        <end position="23"/>
    </location>
</feature>
<dbReference type="KEGG" id="ker:91107367"/>
<dbReference type="AlphaFoldDB" id="A0AAX4KVI5"/>
<proteinExistence type="predicted"/>
<organism evidence="2 3">
    <name type="scientific">Kwoniella europaea PYCC6329</name>
    <dbReference type="NCBI Taxonomy" id="1423913"/>
    <lineage>
        <taxon>Eukaryota</taxon>
        <taxon>Fungi</taxon>
        <taxon>Dikarya</taxon>
        <taxon>Basidiomycota</taxon>
        <taxon>Agaricomycotina</taxon>
        <taxon>Tremellomycetes</taxon>
        <taxon>Tremellales</taxon>
        <taxon>Cryptococcaceae</taxon>
        <taxon>Kwoniella</taxon>
    </lineage>
</organism>
<accession>A0AAX4KVI5</accession>
<feature type="compositionally biased region" description="Low complexity" evidence="1">
    <location>
        <begin position="1"/>
        <end position="19"/>
    </location>
</feature>